<reference evidence="2 3" key="1">
    <citation type="submission" date="2017-05" db="EMBL/GenBank/DDBJ databases">
        <title>Vagococcus spp. assemblies.</title>
        <authorList>
            <person name="Gulvik C.A."/>
        </authorList>
    </citation>
    <scope>NUCLEOTIDE SEQUENCE [LARGE SCALE GENOMIC DNA]</scope>
    <source>
        <strain evidence="2 3">NCFB 2777</strain>
    </source>
</reference>
<dbReference type="GO" id="GO:0016747">
    <property type="term" value="F:acyltransferase activity, transferring groups other than amino-acyl groups"/>
    <property type="evidence" value="ECO:0007669"/>
    <property type="project" value="InterPro"/>
</dbReference>
<organism evidence="2 3">
    <name type="scientific">Vagococcus salmoninarum</name>
    <dbReference type="NCBI Taxonomy" id="2739"/>
    <lineage>
        <taxon>Bacteria</taxon>
        <taxon>Bacillati</taxon>
        <taxon>Bacillota</taxon>
        <taxon>Bacilli</taxon>
        <taxon>Lactobacillales</taxon>
        <taxon>Enterococcaceae</taxon>
        <taxon>Vagococcus</taxon>
    </lineage>
</organism>
<keyword evidence="3" id="KW-1185">Reference proteome</keyword>
<dbReference type="OrthoDB" id="9798081at2"/>
<evidence type="ECO:0000313" key="3">
    <source>
        <dbReference type="Proteomes" id="UP000287239"/>
    </source>
</evidence>
<protein>
    <submittedName>
        <fullName evidence="2">GNAT family N-acetyltransferase</fullName>
    </submittedName>
</protein>
<dbReference type="PANTHER" id="PTHR43792">
    <property type="entry name" value="GNAT FAMILY, PUTATIVE (AFU_ORTHOLOGUE AFUA_3G00765)-RELATED-RELATED"/>
    <property type="match status" value="1"/>
</dbReference>
<dbReference type="SUPFAM" id="SSF55729">
    <property type="entry name" value="Acyl-CoA N-acyltransferases (Nat)"/>
    <property type="match status" value="1"/>
</dbReference>
<gene>
    <name evidence="2" type="ORF">CBF35_05510</name>
</gene>
<dbReference type="GeneID" id="98567820"/>
<dbReference type="Proteomes" id="UP000287239">
    <property type="component" value="Unassembled WGS sequence"/>
</dbReference>
<dbReference type="InterPro" id="IPR000182">
    <property type="entry name" value="GNAT_dom"/>
</dbReference>
<name>A0A429ZSG8_9ENTE</name>
<dbReference type="PROSITE" id="PS51186">
    <property type="entry name" value="GNAT"/>
    <property type="match status" value="1"/>
</dbReference>
<evidence type="ECO:0000259" key="1">
    <source>
        <dbReference type="PROSITE" id="PS51186"/>
    </source>
</evidence>
<dbReference type="Pfam" id="PF13302">
    <property type="entry name" value="Acetyltransf_3"/>
    <property type="match status" value="1"/>
</dbReference>
<dbReference type="InterPro" id="IPR051531">
    <property type="entry name" value="N-acetyltransferase"/>
</dbReference>
<sequence>MTDNLNRQRVLAEHQVIETERLILRPITLADGADMYEYASDPETTQYVFETHTSLENTLDNIASYFLSQPLGKYAIELKATHKMIGTIDIRLVDLHHRGEIGYTINKAYWGQGITTEASQALVDLAFGPLQLKRLEAIHDVKNPASGRVMEKFGLKHEGTVPHYQLFKGAMMNAVSYGMTDVDYQKRQEQINDSHV</sequence>
<proteinExistence type="predicted"/>
<keyword evidence="2" id="KW-0808">Transferase</keyword>
<accession>A0A429ZSG8</accession>
<dbReference type="EMBL" id="NGJU01000006">
    <property type="protein sequence ID" value="RST96690.1"/>
    <property type="molecule type" value="Genomic_DNA"/>
</dbReference>
<feature type="domain" description="N-acetyltransferase" evidence="1">
    <location>
        <begin position="22"/>
        <end position="182"/>
    </location>
</feature>
<dbReference type="InterPro" id="IPR016181">
    <property type="entry name" value="Acyl_CoA_acyltransferase"/>
</dbReference>
<evidence type="ECO:0000313" key="2">
    <source>
        <dbReference type="EMBL" id="RST96690.1"/>
    </source>
</evidence>
<comment type="caution">
    <text evidence="2">The sequence shown here is derived from an EMBL/GenBank/DDBJ whole genome shotgun (WGS) entry which is preliminary data.</text>
</comment>
<dbReference type="Gene3D" id="3.40.630.30">
    <property type="match status" value="1"/>
</dbReference>
<dbReference type="AlphaFoldDB" id="A0A429ZSG8"/>
<dbReference type="RefSeq" id="WP_126778968.1">
    <property type="nucleotide sequence ID" value="NZ_CAUQJP010000020.1"/>
</dbReference>